<feature type="site" description="Raises pKa of active site His" evidence="6">
    <location>
        <position position="150"/>
    </location>
</feature>
<dbReference type="InterPro" id="IPR002376">
    <property type="entry name" value="Formyl_transf_N"/>
</dbReference>
<comment type="similarity">
    <text evidence="4 6">Belongs to the GART family.</text>
</comment>
<dbReference type="Pfam" id="PF00551">
    <property type="entry name" value="Formyl_trans_N"/>
    <property type="match status" value="1"/>
</dbReference>
<dbReference type="AlphaFoldDB" id="A0A235BUR6"/>
<evidence type="ECO:0000259" key="7">
    <source>
        <dbReference type="Pfam" id="PF00551"/>
    </source>
</evidence>
<evidence type="ECO:0000256" key="6">
    <source>
        <dbReference type="HAMAP-Rule" id="MF_01930"/>
    </source>
</evidence>
<evidence type="ECO:0000256" key="1">
    <source>
        <dbReference type="ARBA" id="ARBA00005054"/>
    </source>
</evidence>
<dbReference type="GO" id="GO:0005737">
    <property type="term" value="C:cytoplasm"/>
    <property type="evidence" value="ECO:0007669"/>
    <property type="project" value="TreeGrafter"/>
</dbReference>
<feature type="binding site" evidence="6">
    <location>
        <begin position="14"/>
        <end position="16"/>
    </location>
    <ligand>
        <name>N(1)-(5-phospho-beta-D-ribosyl)glycinamide</name>
        <dbReference type="ChEBI" id="CHEBI:143788"/>
    </ligand>
</feature>
<dbReference type="Proteomes" id="UP000215559">
    <property type="component" value="Unassembled WGS sequence"/>
</dbReference>
<protein>
    <recommendedName>
        <fullName evidence="6">Phosphoribosylglycinamide formyltransferase</fullName>
        <ecNumber evidence="6">2.1.2.2</ecNumber>
    </recommendedName>
    <alternativeName>
        <fullName evidence="6">5'-phosphoribosylglycinamide transformylase</fullName>
    </alternativeName>
    <alternativeName>
        <fullName evidence="6">GAR transformylase</fullName>
        <shortName evidence="6">GART</shortName>
    </alternativeName>
</protein>
<dbReference type="SUPFAM" id="SSF53328">
    <property type="entry name" value="Formyltransferase"/>
    <property type="match status" value="1"/>
</dbReference>
<organism evidence="8 9">
    <name type="scientific">candidate division WOR-3 bacterium JGI_Cruoil_03_51_56</name>
    <dbReference type="NCBI Taxonomy" id="1973747"/>
    <lineage>
        <taxon>Bacteria</taxon>
        <taxon>Bacteria division WOR-3</taxon>
    </lineage>
</organism>
<sequence>MSQLSVGVLVSGRGTNFEALVRTIKREAIDAQVKIVISNIPDALALKRAEILNIPSLVISHRDFKSRASFEQTMIRELTRYDVRLVCLAGFMRILSPVFHKHYQNQIMNIHPSLLPAFAGLQGIQVHRAVIESGVKITGCTVHFVTENVDAGPIIIQRAIPVRENDTPESLAVRVLLEEHQAYPEAVRLFSENRLKIEGRHVRILDI</sequence>
<comment type="catalytic activity">
    <reaction evidence="5 6">
        <text>N(1)-(5-phospho-beta-D-ribosyl)glycinamide + (6R)-10-formyltetrahydrofolate = N(2)-formyl-N(1)-(5-phospho-beta-D-ribosyl)glycinamide + (6S)-5,6,7,8-tetrahydrofolate + H(+)</text>
        <dbReference type="Rhea" id="RHEA:15053"/>
        <dbReference type="ChEBI" id="CHEBI:15378"/>
        <dbReference type="ChEBI" id="CHEBI:57453"/>
        <dbReference type="ChEBI" id="CHEBI:143788"/>
        <dbReference type="ChEBI" id="CHEBI:147286"/>
        <dbReference type="ChEBI" id="CHEBI:195366"/>
        <dbReference type="EC" id="2.1.2.2"/>
    </reaction>
</comment>
<comment type="caution">
    <text evidence="8">The sequence shown here is derived from an EMBL/GenBank/DDBJ whole genome shotgun (WGS) entry which is preliminary data.</text>
</comment>
<gene>
    <name evidence="6" type="primary">purN</name>
    <name evidence="8" type="ORF">CH330_04010</name>
</gene>
<accession>A0A235BUR6</accession>
<keyword evidence="2 6" id="KW-0808">Transferase</keyword>
<dbReference type="PANTHER" id="PTHR43369:SF2">
    <property type="entry name" value="PHOSPHORIBOSYLGLYCINAMIDE FORMYLTRANSFERASE"/>
    <property type="match status" value="1"/>
</dbReference>
<dbReference type="Gene3D" id="3.40.50.170">
    <property type="entry name" value="Formyl transferase, N-terminal domain"/>
    <property type="match status" value="1"/>
</dbReference>
<evidence type="ECO:0000256" key="4">
    <source>
        <dbReference type="ARBA" id="ARBA00038440"/>
    </source>
</evidence>
<feature type="binding site" evidence="6">
    <location>
        <position position="67"/>
    </location>
    <ligand>
        <name>(6R)-10-formyltetrahydrofolate</name>
        <dbReference type="ChEBI" id="CHEBI:195366"/>
    </ligand>
</feature>
<reference evidence="8 9" key="1">
    <citation type="submission" date="2017-07" db="EMBL/GenBank/DDBJ databases">
        <title>Recovery of genomes from metagenomes via a dereplication, aggregation, and scoring strategy.</title>
        <authorList>
            <person name="Sieber C.M."/>
            <person name="Probst A.J."/>
            <person name="Sharrar A."/>
            <person name="Thomas B.C."/>
            <person name="Hess M."/>
            <person name="Tringe S.G."/>
            <person name="Banfield J.F."/>
        </authorList>
    </citation>
    <scope>NUCLEOTIDE SEQUENCE [LARGE SCALE GENOMIC DNA]</scope>
    <source>
        <strain evidence="8">JGI_Cruoil_03_51_56</strain>
    </source>
</reference>
<dbReference type="EC" id="2.1.2.2" evidence="6"/>
<feature type="binding site" evidence="6">
    <location>
        <position position="109"/>
    </location>
    <ligand>
        <name>(6R)-10-formyltetrahydrofolate</name>
        <dbReference type="ChEBI" id="CHEBI:195366"/>
    </ligand>
</feature>
<evidence type="ECO:0000256" key="3">
    <source>
        <dbReference type="ARBA" id="ARBA00022755"/>
    </source>
</evidence>
<dbReference type="InterPro" id="IPR036477">
    <property type="entry name" value="Formyl_transf_N_sf"/>
</dbReference>
<feature type="domain" description="Formyl transferase N-terminal" evidence="7">
    <location>
        <begin position="7"/>
        <end position="187"/>
    </location>
</feature>
<dbReference type="CDD" id="cd08645">
    <property type="entry name" value="FMT_core_GART"/>
    <property type="match status" value="1"/>
</dbReference>
<dbReference type="InterPro" id="IPR001555">
    <property type="entry name" value="GART_AS"/>
</dbReference>
<proteinExistence type="inferred from homology"/>
<dbReference type="HAMAP" id="MF_01930">
    <property type="entry name" value="PurN"/>
    <property type="match status" value="1"/>
</dbReference>
<evidence type="ECO:0000313" key="8">
    <source>
        <dbReference type="EMBL" id="OYD15964.1"/>
    </source>
</evidence>
<dbReference type="PROSITE" id="PS00373">
    <property type="entry name" value="GART"/>
    <property type="match status" value="1"/>
</dbReference>
<evidence type="ECO:0000313" key="9">
    <source>
        <dbReference type="Proteomes" id="UP000215559"/>
    </source>
</evidence>
<feature type="active site" description="Proton donor" evidence="6">
    <location>
        <position position="111"/>
    </location>
</feature>
<dbReference type="UniPathway" id="UPA00074">
    <property type="reaction ID" value="UER00126"/>
</dbReference>
<dbReference type="InterPro" id="IPR004607">
    <property type="entry name" value="GART"/>
</dbReference>
<dbReference type="NCBIfam" id="TIGR00639">
    <property type="entry name" value="PurN"/>
    <property type="match status" value="1"/>
</dbReference>
<dbReference type="PANTHER" id="PTHR43369">
    <property type="entry name" value="PHOSPHORIBOSYLGLYCINAMIDE FORMYLTRANSFERASE"/>
    <property type="match status" value="1"/>
</dbReference>
<feature type="binding site" evidence="6">
    <location>
        <begin position="92"/>
        <end position="95"/>
    </location>
    <ligand>
        <name>(6R)-10-formyltetrahydrofolate</name>
        <dbReference type="ChEBI" id="CHEBI:195366"/>
    </ligand>
</feature>
<comment type="function">
    <text evidence="6">Catalyzes the transfer of a formyl group from 10-formyltetrahydrofolate to 5-phospho-ribosyl-glycinamide (GAR), producing 5-phospho-ribosyl-N-formylglycinamide (FGAR) and tetrahydrofolate.</text>
</comment>
<comment type="pathway">
    <text evidence="1 6">Purine metabolism; IMP biosynthesis via de novo pathway; N(2)-formyl-N(1)-(5-phospho-D-ribosyl)glycinamide from N(1)-(5-phospho-D-ribosyl)glycinamide (10-formyl THF route): step 1/1.</text>
</comment>
<dbReference type="EMBL" id="NOZP01000078">
    <property type="protein sequence ID" value="OYD15964.1"/>
    <property type="molecule type" value="Genomic_DNA"/>
</dbReference>
<evidence type="ECO:0000256" key="2">
    <source>
        <dbReference type="ARBA" id="ARBA00022679"/>
    </source>
</evidence>
<name>A0A235BUR6_UNCW3</name>
<dbReference type="GO" id="GO:0004644">
    <property type="term" value="F:phosphoribosylglycinamide formyltransferase activity"/>
    <property type="evidence" value="ECO:0007669"/>
    <property type="project" value="UniProtKB-UniRule"/>
</dbReference>
<keyword evidence="3 6" id="KW-0658">Purine biosynthesis</keyword>
<evidence type="ECO:0000256" key="5">
    <source>
        <dbReference type="ARBA" id="ARBA00047664"/>
    </source>
</evidence>
<dbReference type="GO" id="GO:0006189">
    <property type="term" value="P:'de novo' IMP biosynthetic process"/>
    <property type="evidence" value="ECO:0007669"/>
    <property type="project" value="UniProtKB-UniRule"/>
</dbReference>